<accession>A0A2G3PG41</accession>
<organism evidence="1 2">
    <name type="scientific">Williamsia marianensis</name>
    <dbReference type="NCBI Taxonomy" id="85044"/>
    <lineage>
        <taxon>Bacteria</taxon>
        <taxon>Bacillati</taxon>
        <taxon>Actinomycetota</taxon>
        <taxon>Actinomycetes</taxon>
        <taxon>Mycobacteriales</taxon>
        <taxon>Nocardiaceae</taxon>
        <taxon>Williamsia</taxon>
    </lineage>
</organism>
<protein>
    <recommendedName>
        <fullName evidence="3">ANTAR domain-containing protein</fullName>
    </recommendedName>
</protein>
<evidence type="ECO:0008006" key="3">
    <source>
        <dbReference type="Google" id="ProtNLM"/>
    </source>
</evidence>
<sequence>MNDTLDRDVLQYTLNWASTNGYSVSGSQILIELLPISREYSNIDERERALHAAAQQLVSGQAELATSSR</sequence>
<proteinExistence type="predicted"/>
<dbReference type="AlphaFoldDB" id="A0A2G3PG41"/>
<reference evidence="1 2" key="1">
    <citation type="submission" date="2017-10" db="EMBL/GenBank/DDBJ databases">
        <title>The draft genome sequence of Williamsia sp. BULT 1.1 isolated from the semi-arid grassland soils from South Africa.</title>
        <authorList>
            <person name="Kabwe M.H."/>
            <person name="Govender N."/>
            <person name="Mutseka Lunga P."/>
            <person name="Vikram S."/>
            <person name="Makhalanyane T.P."/>
        </authorList>
    </citation>
    <scope>NUCLEOTIDE SEQUENCE [LARGE SCALE GENOMIC DNA]</scope>
    <source>
        <strain evidence="1 2">BULT 1.1</strain>
    </source>
</reference>
<dbReference type="Proteomes" id="UP000225108">
    <property type="component" value="Unassembled WGS sequence"/>
</dbReference>
<gene>
    <name evidence="1" type="ORF">CSW57_23700</name>
</gene>
<dbReference type="RefSeq" id="WP_030163286.1">
    <property type="nucleotide sequence ID" value="NZ_PEBD01000012.1"/>
</dbReference>
<dbReference type="EMBL" id="PEBD01000012">
    <property type="protein sequence ID" value="PHV64775.1"/>
    <property type="molecule type" value="Genomic_DNA"/>
</dbReference>
<evidence type="ECO:0000313" key="1">
    <source>
        <dbReference type="EMBL" id="PHV64775.1"/>
    </source>
</evidence>
<evidence type="ECO:0000313" key="2">
    <source>
        <dbReference type="Proteomes" id="UP000225108"/>
    </source>
</evidence>
<name>A0A2G3PG41_WILMA</name>
<comment type="caution">
    <text evidence="1">The sequence shown here is derived from an EMBL/GenBank/DDBJ whole genome shotgun (WGS) entry which is preliminary data.</text>
</comment>